<dbReference type="Proteomes" id="UP000546162">
    <property type="component" value="Unassembled WGS sequence"/>
</dbReference>
<keyword evidence="3" id="KW-1185">Reference proteome</keyword>
<sequence>MTIDQRTASRPGTPTRRATSATLLALAAGVLLGALDFVWIKVVPAPLGDLGNSIAVWAVAAFLFTLRARWTLPVSLLAAVVLLVTAVPSYYLAAALIQHDDWSNLHDANAVLWAGFGVVAGLVFGAGGALARGRGRLPESFRDVALALPGAVLFAEAGLQATRIGNPDYSTGGQAAAMAVLVTLGLGVTAWVAPTWRRRGLVLIYALPLTAAGFALLSVAGFR</sequence>
<gene>
    <name evidence="2" type="ORF">BJY16_003760</name>
</gene>
<evidence type="ECO:0000313" key="2">
    <source>
        <dbReference type="EMBL" id="MBB4740301.1"/>
    </source>
</evidence>
<feature type="transmembrane region" description="Helical" evidence="1">
    <location>
        <begin position="110"/>
        <end position="131"/>
    </location>
</feature>
<dbReference type="Pfam" id="PF20128">
    <property type="entry name" value="DUF6518"/>
    <property type="match status" value="1"/>
</dbReference>
<organism evidence="2 3">
    <name type="scientific">Actinoplanes octamycinicus</name>
    <dbReference type="NCBI Taxonomy" id="135948"/>
    <lineage>
        <taxon>Bacteria</taxon>
        <taxon>Bacillati</taxon>
        <taxon>Actinomycetota</taxon>
        <taxon>Actinomycetes</taxon>
        <taxon>Micromonosporales</taxon>
        <taxon>Micromonosporaceae</taxon>
        <taxon>Actinoplanes</taxon>
    </lineage>
</organism>
<keyword evidence="1" id="KW-1133">Transmembrane helix</keyword>
<accession>A0A7W7GXW2</accession>
<protein>
    <submittedName>
        <fullName evidence="2">Uncharacterized protein</fullName>
    </submittedName>
</protein>
<keyword evidence="1" id="KW-0472">Membrane</keyword>
<feature type="transmembrane region" description="Helical" evidence="1">
    <location>
        <begin position="173"/>
        <end position="193"/>
    </location>
</feature>
<name>A0A7W7GXW2_9ACTN</name>
<feature type="transmembrane region" description="Helical" evidence="1">
    <location>
        <begin position="143"/>
        <end position="161"/>
    </location>
</feature>
<feature type="transmembrane region" description="Helical" evidence="1">
    <location>
        <begin position="21"/>
        <end position="40"/>
    </location>
</feature>
<evidence type="ECO:0000256" key="1">
    <source>
        <dbReference type="SAM" id="Phobius"/>
    </source>
</evidence>
<feature type="transmembrane region" description="Helical" evidence="1">
    <location>
        <begin position="200"/>
        <end position="222"/>
    </location>
</feature>
<dbReference type="RefSeq" id="WP_185040762.1">
    <property type="nucleotide sequence ID" value="NZ_BAABFG010000005.1"/>
</dbReference>
<dbReference type="EMBL" id="JACHNB010000001">
    <property type="protein sequence ID" value="MBB4740301.1"/>
    <property type="molecule type" value="Genomic_DNA"/>
</dbReference>
<feature type="transmembrane region" description="Helical" evidence="1">
    <location>
        <begin position="76"/>
        <end position="98"/>
    </location>
</feature>
<evidence type="ECO:0000313" key="3">
    <source>
        <dbReference type="Proteomes" id="UP000546162"/>
    </source>
</evidence>
<comment type="caution">
    <text evidence="2">The sequence shown here is derived from an EMBL/GenBank/DDBJ whole genome shotgun (WGS) entry which is preliminary data.</text>
</comment>
<feature type="transmembrane region" description="Helical" evidence="1">
    <location>
        <begin position="46"/>
        <end position="64"/>
    </location>
</feature>
<dbReference type="InterPro" id="IPR045393">
    <property type="entry name" value="DUF6518"/>
</dbReference>
<keyword evidence="1" id="KW-0812">Transmembrane</keyword>
<reference evidence="2 3" key="1">
    <citation type="submission" date="2020-08" db="EMBL/GenBank/DDBJ databases">
        <title>Sequencing the genomes of 1000 actinobacteria strains.</title>
        <authorList>
            <person name="Klenk H.-P."/>
        </authorList>
    </citation>
    <scope>NUCLEOTIDE SEQUENCE [LARGE SCALE GENOMIC DNA]</scope>
    <source>
        <strain evidence="2 3">DSM 45809</strain>
    </source>
</reference>
<proteinExistence type="predicted"/>
<dbReference type="AlphaFoldDB" id="A0A7W7GXW2"/>